<dbReference type="EMBL" id="JAANNP010000014">
    <property type="protein sequence ID" value="NHC15007.1"/>
    <property type="molecule type" value="Genomic_DNA"/>
</dbReference>
<keyword evidence="3" id="KW-1185">Reference proteome</keyword>
<evidence type="ECO:0000256" key="1">
    <source>
        <dbReference type="SAM" id="MobiDB-lite"/>
    </source>
</evidence>
<dbReference type="Proteomes" id="UP000800981">
    <property type="component" value="Unassembled WGS sequence"/>
</dbReference>
<name>A0ABX0GW33_9ACTN</name>
<feature type="compositionally biased region" description="Basic and acidic residues" evidence="1">
    <location>
        <begin position="1"/>
        <end position="24"/>
    </location>
</feature>
<gene>
    <name evidence="2" type="ORF">G9H71_14555</name>
</gene>
<feature type="region of interest" description="Disordered" evidence="1">
    <location>
        <begin position="1"/>
        <end position="26"/>
    </location>
</feature>
<comment type="caution">
    <text evidence="2">The sequence shown here is derived from an EMBL/GenBank/DDBJ whole genome shotgun (WGS) entry which is preliminary data.</text>
</comment>
<protein>
    <recommendedName>
        <fullName evidence="4">Ribosomally synthesized peptide with SipW-like signal peptide</fullName>
    </recommendedName>
</protein>
<evidence type="ECO:0000313" key="2">
    <source>
        <dbReference type="EMBL" id="NHC15007.1"/>
    </source>
</evidence>
<sequence>MARVEQGRVRRPVDEAEQGRRHAWGEQGRVRRWAPAVVPVTLAVVGSGVLIAHTSQAAFTATTSAPGNSWTAAEIDLGGDLTGTAVFSPDQVVPGASGERCFQVRFTGSGAPVGPVRLYSDTFADTQGVADHLTVTVETAPERAAGAPADCTSFAGGTPVWSGTLRDLSTHGSYADGVAEWQPGATDGARQYRLSWRYSSTAPDSTQGGVAGAGLVWRTTTL</sequence>
<reference evidence="2 3" key="1">
    <citation type="submission" date="2020-03" db="EMBL/GenBank/DDBJ databases">
        <title>Two novel Motilibacter sp.</title>
        <authorList>
            <person name="Liu S."/>
        </authorList>
    </citation>
    <scope>NUCLEOTIDE SEQUENCE [LARGE SCALE GENOMIC DNA]</scope>
    <source>
        <strain evidence="2 3">E257</strain>
    </source>
</reference>
<accession>A0ABX0GW33</accession>
<proteinExistence type="predicted"/>
<organism evidence="2 3">
    <name type="scientific">Motilibacter deserti</name>
    <dbReference type="NCBI Taxonomy" id="2714956"/>
    <lineage>
        <taxon>Bacteria</taxon>
        <taxon>Bacillati</taxon>
        <taxon>Actinomycetota</taxon>
        <taxon>Actinomycetes</taxon>
        <taxon>Motilibacterales</taxon>
        <taxon>Motilibacteraceae</taxon>
        <taxon>Motilibacter</taxon>
    </lineage>
</organism>
<evidence type="ECO:0000313" key="3">
    <source>
        <dbReference type="Proteomes" id="UP000800981"/>
    </source>
</evidence>
<evidence type="ECO:0008006" key="4">
    <source>
        <dbReference type="Google" id="ProtNLM"/>
    </source>
</evidence>